<gene>
    <name evidence="1" type="ORF">V1286_001958</name>
</gene>
<evidence type="ECO:0000313" key="1">
    <source>
        <dbReference type="EMBL" id="MEH2554429.1"/>
    </source>
</evidence>
<proteinExistence type="predicted"/>
<dbReference type="SUPFAM" id="SSF54427">
    <property type="entry name" value="NTF2-like"/>
    <property type="match status" value="1"/>
</dbReference>
<dbReference type="PANTHER" id="PTHR38436:SF1">
    <property type="entry name" value="ESTER CYCLASE"/>
    <property type="match status" value="1"/>
</dbReference>
<keyword evidence="2" id="KW-1185">Reference proteome</keyword>
<organism evidence="1 2">
    <name type="scientific">Bradyrhizobium algeriense</name>
    <dbReference type="NCBI Taxonomy" id="634784"/>
    <lineage>
        <taxon>Bacteria</taxon>
        <taxon>Pseudomonadati</taxon>
        <taxon>Pseudomonadota</taxon>
        <taxon>Alphaproteobacteria</taxon>
        <taxon>Hyphomicrobiales</taxon>
        <taxon>Nitrobacteraceae</taxon>
        <taxon>Bradyrhizobium</taxon>
    </lineage>
</organism>
<dbReference type="InterPro" id="IPR032710">
    <property type="entry name" value="NTF2-like_dom_sf"/>
</dbReference>
<dbReference type="EMBL" id="JAZHRV010000001">
    <property type="protein sequence ID" value="MEH2554429.1"/>
    <property type="molecule type" value="Genomic_DNA"/>
</dbReference>
<dbReference type="PANTHER" id="PTHR38436">
    <property type="entry name" value="POLYKETIDE CYCLASE SNOAL-LIKE DOMAIN"/>
    <property type="match status" value="1"/>
</dbReference>
<dbReference type="InterPro" id="IPR009959">
    <property type="entry name" value="Cyclase_SnoaL-like"/>
</dbReference>
<dbReference type="Gene3D" id="3.10.450.50">
    <property type="match status" value="1"/>
</dbReference>
<name>A0ABU8B7C1_9BRAD</name>
<protein>
    <submittedName>
        <fullName evidence="1">Steroid delta-isomerase-like uncharacterized protein</fullName>
    </submittedName>
</protein>
<dbReference type="Pfam" id="PF07366">
    <property type="entry name" value="SnoaL"/>
    <property type="match status" value="1"/>
</dbReference>
<dbReference type="RefSeq" id="WP_334479175.1">
    <property type="nucleotide sequence ID" value="NZ_JAZHRV010000001.1"/>
</dbReference>
<evidence type="ECO:0000313" key="2">
    <source>
        <dbReference type="Proteomes" id="UP001364224"/>
    </source>
</evidence>
<accession>A0ABU8B7C1</accession>
<sequence>MANVIEIAKATVAAYNNKNWNEMRDLLAADAVYDEKATSRRLEGSGQIIEALQGWAQAFPDSKGTFIREFASNDTAILELVWKGVHTGPLQTPTGAIPASNRPIEVPACEVFRVEGGKVRSATHYFDMLTLLNQIGVTGAATPSKSAA</sequence>
<comment type="caution">
    <text evidence="1">The sequence shown here is derived from an EMBL/GenBank/DDBJ whole genome shotgun (WGS) entry which is preliminary data.</text>
</comment>
<dbReference type="Proteomes" id="UP001364224">
    <property type="component" value="Unassembled WGS sequence"/>
</dbReference>
<reference evidence="1 2" key="1">
    <citation type="submission" date="2024-02" db="EMBL/GenBank/DDBJ databases">
        <title>Adaptive strategies in a cosmopolitan and abundant soil bacterium.</title>
        <authorList>
            <person name="Carini P."/>
        </authorList>
    </citation>
    <scope>NUCLEOTIDE SEQUENCE [LARGE SCALE GENOMIC DNA]</scope>
    <source>
        <strain evidence="1 2">AZCC 1608</strain>
    </source>
</reference>